<proteinExistence type="predicted"/>
<keyword evidence="3" id="KW-1185">Reference proteome</keyword>
<comment type="caution">
    <text evidence="2">The sequence shown here is derived from an EMBL/GenBank/DDBJ whole genome shotgun (WGS) entry which is preliminary data.</text>
</comment>
<name>A0A919LBZ2_9ACTN</name>
<dbReference type="AlphaFoldDB" id="A0A919LBZ2"/>
<dbReference type="InterPro" id="IPR038721">
    <property type="entry name" value="IS701-like_DDE_dom"/>
</dbReference>
<dbReference type="EMBL" id="BNCD01000036">
    <property type="protein sequence ID" value="GHH88421.1"/>
    <property type="molecule type" value="Genomic_DNA"/>
</dbReference>
<feature type="domain" description="Transposase IS701-like DDE" evidence="1">
    <location>
        <begin position="2"/>
        <end position="77"/>
    </location>
</feature>
<dbReference type="RefSeq" id="WP_189938826.1">
    <property type="nucleotide sequence ID" value="NZ_BNCD01000036.1"/>
</dbReference>
<protein>
    <recommendedName>
        <fullName evidence="1">Transposase IS701-like DDE domain-containing protein</fullName>
    </recommendedName>
</protein>
<dbReference type="Pfam" id="PF13546">
    <property type="entry name" value="DDE_5"/>
    <property type="match status" value="1"/>
</dbReference>
<reference evidence="2" key="1">
    <citation type="journal article" date="2014" name="Int. J. Syst. Evol. Microbiol.">
        <title>Complete genome sequence of Corynebacterium casei LMG S-19264T (=DSM 44701T), isolated from a smear-ripened cheese.</title>
        <authorList>
            <consortium name="US DOE Joint Genome Institute (JGI-PGF)"/>
            <person name="Walter F."/>
            <person name="Albersmeier A."/>
            <person name="Kalinowski J."/>
            <person name="Ruckert C."/>
        </authorList>
    </citation>
    <scope>NUCLEOTIDE SEQUENCE</scope>
    <source>
        <strain evidence="2">JCM 5069</strain>
    </source>
</reference>
<evidence type="ECO:0000313" key="3">
    <source>
        <dbReference type="Proteomes" id="UP000603708"/>
    </source>
</evidence>
<evidence type="ECO:0000313" key="2">
    <source>
        <dbReference type="EMBL" id="GHH88421.1"/>
    </source>
</evidence>
<dbReference type="Proteomes" id="UP000603708">
    <property type="component" value="Unassembled WGS sequence"/>
</dbReference>
<evidence type="ECO:0000259" key="1">
    <source>
        <dbReference type="Pfam" id="PF13546"/>
    </source>
</evidence>
<reference evidence="2" key="2">
    <citation type="submission" date="2020-09" db="EMBL/GenBank/DDBJ databases">
        <authorList>
            <person name="Sun Q."/>
            <person name="Ohkuma M."/>
        </authorList>
    </citation>
    <scope>NUCLEOTIDE SEQUENCE</scope>
    <source>
        <strain evidence="2">JCM 5069</strain>
    </source>
</reference>
<sequence length="80" mass="8503">MFLPKSWDPSASQADSVKVARRERCGIPPGVGHVGKWQPALNMIQKSRSRGVDVPLAVAGGGYGDTPAFRPGLRKVSNGM</sequence>
<gene>
    <name evidence="2" type="ORF">GCM10018793_68030</name>
</gene>
<organism evidence="2 3">
    <name type="scientific">Streptomyces sulfonofaciens</name>
    <dbReference type="NCBI Taxonomy" id="68272"/>
    <lineage>
        <taxon>Bacteria</taxon>
        <taxon>Bacillati</taxon>
        <taxon>Actinomycetota</taxon>
        <taxon>Actinomycetes</taxon>
        <taxon>Kitasatosporales</taxon>
        <taxon>Streptomycetaceae</taxon>
        <taxon>Streptomyces</taxon>
    </lineage>
</organism>
<accession>A0A919LBZ2</accession>